<dbReference type="Pfam" id="PF13185">
    <property type="entry name" value="GAF_2"/>
    <property type="match status" value="1"/>
</dbReference>
<evidence type="ECO:0000313" key="4">
    <source>
        <dbReference type="Proteomes" id="UP000683246"/>
    </source>
</evidence>
<dbReference type="RefSeq" id="WP_212694133.1">
    <property type="nucleotide sequence ID" value="NZ_CP058649.1"/>
</dbReference>
<reference evidence="3" key="1">
    <citation type="submission" date="2020-07" db="EMBL/GenBank/DDBJ databases">
        <title>Vallitalea pronyensis genome.</title>
        <authorList>
            <person name="Postec A."/>
        </authorList>
    </citation>
    <scope>NUCLEOTIDE SEQUENCE</scope>
    <source>
        <strain evidence="3">FatNI3</strain>
    </source>
</reference>
<dbReference type="GO" id="GO:1902201">
    <property type="term" value="P:negative regulation of bacterial-type flagellum-dependent cell motility"/>
    <property type="evidence" value="ECO:0007669"/>
    <property type="project" value="TreeGrafter"/>
</dbReference>
<dbReference type="SMART" id="SM00267">
    <property type="entry name" value="GGDEF"/>
    <property type="match status" value="1"/>
</dbReference>
<feature type="transmembrane region" description="Helical" evidence="1">
    <location>
        <begin position="147"/>
        <end position="165"/>
    </location>
</feature>
<dbReference type="Gene3D" id="3.30.450.40">
    <property type="match status" value="1"/>
</dbReference>
<dbReference type="Pfam" id="PF00990">
    <property type="entry name" value="GGDEF"/>
    <property type="match status" value="1"/>
</dbReference>
<organism evidence="3 4">
    <name type="scientific">Vallitalea pronyensis</name>
    <dbReference type="NCBI Taxonomy" id="1348613"/>
    <lineage>
        <taxon>Bacteria</taxon>
        <taxon>Bacillati</taxon>
        <taxon>Bacillota</taxon>
        <taxon>Clostridia</taxon>
        <taxon>Lachnospirales</taxon>
        <taxon>Vallitaleaceae</taxon>
        <taxon>Vallitalea</taxon>
    </lineage>
</organism>
<evidence type="ECO:0000313" key="3">
    <source>
        <dbReference type="EMBL" id="QUI23449.1"/>
    </source>
</evidence>
<keyword evidence="1" id="KW-0812">Transmembrane</keyword>
<dbReference type="InterPro" id="IPR003018">
    <property type="entry name" value="GAF"/>
</dbReference>
<gene>
    <name evidence="3" type="ORF">HZI73_14655</name>
</gene>
<keyword evidence="1" id="KW-1133">Transmembrane helix</keyword>
<dbReference type="SUPFAM" id="SSF55073">
    <property type="entry name" value="Nucleotide cyclase"/>
    <property type="match status" value="1"/>
</dbReference>
<accession>A0A8J8ML13</accession>
<dbReference type="EMBL" id="CP058649">
    <property type="protein sequence ID" value="QUI23449.1"/>
    <property type="molecule type" value="Genomic_DNA"/>
</dbReference>
<dbReference type="InterPro" id="IPR043128">
    <property type="entry name" value="Rev_trsase/Diguanyl_cyclase"/>
</dbReference>
<protein>
    <submittedName>
        <fullName evidence="3">Sensor domain-containing diguanylate cyclase</fullName>
    </submittedName>
</protein>
<dbReference type="PANTHER" id="PTHR45138">
    <property type="entry name" value="REGULATORY COMPONENTS OF SENSORY TRANSDUCTION SYSTEM"/>
    <property type="match status" value="1"/>
</dbReference>
<dbReference type="CDD" id="cd01949">
    <property type="entry name" value="GGDEF"/>
    <property type="match status" value="1"/>
</dbReference>
<dbReference type="InterPro" id="IPR050469">
    <property type="entry name" value="Diguanylate_Cyclase"/>
</dbReference>
<feature type="domain" description="GGDEF" evidence="2">
    <location>
        <begin position="417"/>
        <end position="551"/>
    </location>
</feature>
<dbReference type="GO" id="GO:0052621">
    <property type="term" value="F:diguanylate cyclase activity"/>
    <property type="evidence" value="ECO:0007669"/>
    <property type="project" value="TreeGrafter"/>
</dbReference>
<dbReference type="GO" id="GO:0005886">
    <property type="term" value="C:plasma membrane"/>
    <property type="evidence" value="ECO:0007669"/>
    <property type="project" value="TreeGrafter"/>
</dbReference>
<dbReference type="NCBIfam" id="TIGR00254">
    <property type="entry name" value="GGDEF"/>
    <property type="match status" value="1"/>
</dbReference>
<evidence type="ECO:0000256" key="1">
    <source>
        <dbReference type="SAM" id="Phobius"/>
    </source>
</evidence>
<feature type="transmembrane region" description="Helical" evidence="1">
    <location>
        <begin position="12"/>
        <end position="32"/>
    </location>
</feature>
<dbReference type="SUPFAM" id="SSF55781">
    <property type="entry name" value="GAF domain-like"/>
    <property type="match status" value="1"/>
</dbReference>
<dbReference type="GO" id="GO:0043709">
    <property type="term" value="P:cell adhesion involved in single-species biofilm formation"/>
    <property type="evidence" value="ECO:0007669"/>
    <property type="project" value="TreeGrafter"/>
</dbReference>
<dbReference type="Proteomes" id="UP000683246">
    <property type="component" value="Chromosome"/>
</dbReference>
<dbReference type="PANTHER" id="PTHR45138:SF9">
    <property type="entry name" value="DIGUANYLATE CYCLASE DGCM-RELATED"/>
    <property type="match status" value="1"/>
</dbReference>
<name>A0A8J8ML13_9FIRM</name>
<proteinExistence type="predicted"/>
<dbReference type="FunFam" id="3.30.70.270:FF:000001">
    <property type="entry name" value="Diguanylate cyclase domain protein"/>
    <property type="match status" value="1"/>
</dbReference>
<dbReference type="KEGG" id="vpy:HZI73_14655"/>
<dbReference type="PROSITE" id="PS50887">
    <property type="entry name" value="GGDEF"/>
    <property type="match status" value="1"/>
</dbReference>
<dbReference type="InterPro" id="IPR029787">
    <property type="entry name" value="Nucleotide_cyclase"/>
</dbReference>
<keyword evidence="4" id="KW-1185">Reference proteome</keyword>
<dbReference type="Gene3D" id="3.30.70.270">
    <property type="match status" value="1"/>
</dbReference>
<evidence type="ECO:0000259" key="2">
    <source>
        <dbReference type="PROSITE" id="PS50887"/>
    </source>
</evidence>
<dbReference type="InterPro" id="IPR029016">
    <property type="entry name" value="GAF-like_dom_sf"/>
</dbReference>
<feature type="transmembrane region" description="Helical" evidence="1">
    <location>
        <begin position="90"/>
        <end position="110"/>
    </location>
</feature>
<feature type="transmembrane region" description="Helical" evidence="1">
    <location>
        <begin position="38"/>
        <end position="59"/>
    </location>
</feature>
<feature type="transmembrane region" description="Helical" evidence="1">
    <location>
        <begin position="66"/>
        <end position="84"/>
    </location>
</feature>
<feature type="transmembrane region" description="Helical" evidence="1">
    <location>
        <begin position="122"/>
        <end position="141"/>
    </location>
</feature>
<dbReference type="InterPro" id="IPR000160">
    <property type="entry name" value="GGDEF_dom"/>
</dbReference>
<dbReference type="SMART" id="SM00065">
    <property type="entry name" value="GAF"/>
    <property type="match status" value="1"/>
</dbReference>
<sequence>MERTLKYDKNFIGIHSIMIIIISVYAIVARFYDKLNPSILLGLFIIIAFYVVNVLLYRIKYFNNIYVFYVIKLIQMLIVAVIMFEENRFLSNSAGILYVLTSLEVIIIFIHGGKRSRYNINWMLILPLVIASLYAFTFRVFDHEPLFLMIQCIIIIMGVYAIFFGSTEELKQQVYEQKNLWVQLKKKNVELKISSDQVLEVHHELLNQKAALEEANERLNRFTAEMYIQNELLSYISRALDIEELMKLVIDSIIGAIGVDTCSLVIYDANFDTYMCKVKSTHRQDYSKAFVEAVKSSKLEKYFSLGTPYIDNHVRKGAYDFMSGRDAGSLVIIPIMKEKSTYGLLIAEHESSRMFSENSIQFFGGIANQINIAITNANLYSKMEEMAKRDGLTGVHNRTYLQEVLDDLSKKAKQGLMNLSVALFDIDKFKNINDTYGHLFGDEVLKIIATITENYAKSKGGIVGRYGGEEFLLIFSDKTLEETREIMESIHKMIHEQTLYYNDKSISVNISTGISSYPEVCDDPEDLLHRADHAMYFSKTNGRGRITIDNIQL</sequence>
<keyword evidence="1" id="KW-0472">Membrane</keyword>
<dbReference type="AlphaFoldDB" id="A0A8J8ML13"/>